<dbReference type="AlphaFoldDB" id="A0AAP1Y7E2"/>
<dbReference type="PROSITE" id="PS50075">
    <property type="entry name" value="CARRIER"/>
    <property type="match status" value="1"/>
</dbReference>
<evidence type="ECO:0000313" key="3">
    <source>
        <dbReference type="EMBL" id="UWX72567.1"/>
    </source>
</evidence>
<gene>
    <name evidence="2" type="ORF">DM48_7</name>
    <name evidence="3" type="ORF">NYZ96_29530</name>
</gene>
<name>A0AAP1Y7E2_BURGA</name>
<dbReference type="Pfam" id="PF00550">
    <property type="entry name" value="PP-binding"/>
    <property type="match status" value="1"/>
</dbReference>
<dbReference type="EMBL" id="JPGG01000016">
    <property type="protein sequence ID" value="KGC14725.1"/>
    <property type="molecule type" value="Genomic_DNA"/>
</dbReference>
<dbReference type="InterPro" id="IPR009081">
    <property type="entry name" value="PP-bd_ACP"/>
</dbReference>
<dbReference type="RefSeq" id="WP_036053930.1">
    <property type="nucleotide sequence ID" value="NZ_CADEPT010000008.1"/>
</dbReference>
<dbReference type="GeneID" id="66461412"/>
<evidence type="ECO:0000259" key="1">
    <source>
        <dbReference type="PROSITE" id="PS50075"/>
    </source>
</evidence>
<dbReference type="SUPFAM" id="SSF47336">
    <property type="entry name" value="ACP-like"/>
    <property type="match status" value="1"/>
</dbReference>
<reference evidence="3" key="2">
    <citation type="submission" date="2022-09" db="EMBL/GenBank/DDBJ databases">
        <title>Genomic of Burkholderia gladioli.</title>
        <authorList>
            <person name="Wu H."/>
        </authorList>
    </citation>
    <scope>NUCLEOTIDE SEQUENCE</scope>
    <source>
        <strain evidence="3">ZN-S4</strain>
    </source>
</reference>
<accession>A0AAP1Y7E2</accession>
<dbReference type="EMBL" id="CP104215">
    <property type="protein sequence ID" value="UWX72567.1"/>
    <property type="molecule type" value="Genomic_DNA"/>
</dbReference>
<reference evidence="2 4" key="1">
    <citation type="submission" date="2014-04" db="EMBL/GenBank/DDBJ databases">
        <authorList>
            <person name="Bishop-Lilly K.A."/>
            <person name="Broomall S.M."/>
            <person name="Chain P.S."/>
            <person name="Chertkov O."/>
            <person name="Coyne S.R."/>
            <person name="Daligault H.E."/>
            <person name="Davenport K.W."/>
            <person name="Erkkila T."/>
            <person name="Frey K.G."/>
            <person name="Gibbons H.S."/>
            <person name="Gu W."/>
            <person name="Jaissle J."/>
            <person name="Johnson S.L."/>
            <person name="Koroleva G.I."/>
            <person name="Ladner J.T."/>
            <person name="Lo C.-C."/>
            <person name="Minogue T.D."/>
            <person name="Munk C."/>
            <person name="Palacios G.F."/>
            <person name="Redden C.L."/>
            <person name="Rosenzweig C.N."/>
            <person name="Scholz M.B."/>
            <person name="Teshima H."/>
            <person name="Xu Y."/>
        </authorList>
    </citation>
    <scope>NUCLEOTIDE SEQUENCE [LARGE SCALE GENOMIC DNA]</scope>
    <source>
        <strain evidence="2">Gladioli</strain>
        <strain evidence="4">gladioli</strain>
    </source>
</reference>
<sequence>MQDKIQQFLSDRLLVDFDRDVDADSDLFQLGLMDSETYAELIQFIEKTFHLQFSDEEILSNVVASLSGIVSFVSEALEHRAAGSFVRA</sequence>
<dbReference type="KEGG" id="bgo:BM43_4526"/>
<dbReference type="Gene3D" id="1.10.1200.10">
    <property type="entry name" value="ACP-like"/>
    <property type="match status" value="1"/>
</dbReference>
<evidence type="ECO:0000313" key="4">
    <source>
        <dbReference type="Proteomes" id="UP000029590"/>
    </source>
</evidence>
<feature type="domain" description="Carrier" evidence="1">
    <location>
        <begin position="1"/>
        <end position="77"/>
    </location>
</feature>
<dbReference type="Proteomes" id="UP000029590">
    <property type="component" value="Unassembled WGS sequence"/>
</dbReference>
<organism evidence="2 4">
    <name type="scientific">Burkholderia gladioli</name>
    <name type="common">Pseudomonas marginata</name>
    <name type="synonym">Phytomonas marginata</name>
    <dbReference type="NCBI Taxonomy" id="28095"/>
    <lineage>
        <taxon>Bacteria</taxon>
        <taxon>Pseudomonadati</taxon>
        <taxon>Pseudomonadota</taxon>
        <taxon>Betaproteobacteria</taxon>
        <taxon>Burkholderiales</taxon>
        <taxon>Burkholderiaceae</taxon>
        <taxon>Burkholderia</taxon>
    </lineage>
</organism>
<evidence type="ECO:0000313" key="2">
    <source>
        <dbReference type="EMBL" id="KGC14725.1"/>
    </source>
</evidence>
<dbReference type="InterPro" id="IPR036736">
    <property type="entry name" value="ACP-like_sf"/>
</dbReference>
<protein>
    <submittedName>
        <fullName evidence="3">Acyl carrier protein</fullName>
    </submittedName>
    <submittedName>
        <fullName evidence="2">Phosphopantetheine attachment site family protein</fullName>
    </submittedName>
</protein>
<proteinExistence type="predicted"/>
<dbReference type="Proteomes" id="UP001059745">
    <property type="component" value="Chromosome 2"/>
</dbReference>